<dbReference type="InterPro" id="IPR027417">
    <property type="entry name" value="P-loop_NTPase"/>
</dbReference>
<sequence>MVLEGVSGIGKSTLAGVLAGRLRATSIHTLTRPHTDWSAAVNARLRALPQFAFYLSGLLHTSDSVRQCRTIGPVIADRYVSSVLACHSAVHRVPVDDVAALLVPYRGYLDTPDLTFYLRCSEQVLRRRMETKGKEQVLSPDDLALFGVDGRLDRLLRNFERVADEDPTAVVIDTDGKTPGTLADEVLAHVEARRA</sequence>
<evidence type="ECO:0000259" key="1">
    <source>
        <dbReference type="Pfam" id="PF02223"/>
    </source>
</evidence>
<gene>
    <name evidence="2" type="ORF">IHE55_04095</name>
</gene>
<dbReference type="Gene3D" id="3.40.50.300">
    <property type="entry name" value="P-loop containing nucleotide triphosphate hydrolases"/>
    <property type="match status" value="1"/>
</dbReference>
<dbReference type="Pfam" id="PF02223">
    <property type="entry name" value="Thymidylate_kin"/>
    <property type="match status" value="1"/>
</dbReference>
<dbReference type="Proteomes" id="UP000807371">
    <property type="component" value="Unassembled WGS sequence"/>
</dbReference>
<dbReference type="InterPro" id="IPR039430">
    <property type="entry name" value="Thymidylate_kin-like_dom"/>
</dbReference>
<proteinExistence type="predicted"/>
<keyword evidence="3" id="KW-1185">Reference proteome</keyword>
<evidence type="ECO:0000313" key="2">
    <source>
        <dbReference type="EMBL" id="MBH5334027.1"/>
    </source>
</evidence>
<comment type="caution">
    <text evidence="2">The sequence shown here is derived from an EMBL/GenBank/DDBJ whole genome shotgun (WGS) entry which is preliminary data.</text>
</comment>
<accession>A0ABS0NFQ7</accession>
<organism evidence="2 3">
    <name type="scientific">Streptomyces pactum</name>
    <dbReference type="NCBI Taxonomy" id="68249"/>
    <lineage>
        <taxon>Bacteria</taxon>
        <taxon>Bacillati</taxon>
        <taxon>Actinomycetota</taxon>
        <taxon>Actinomycetes</taxon>
        <taxon>Kitasatosporales</taxon>
        <taxon>Streptomycetaceae</taxon>
        <taxon>Streptomyces</taxon>
    </lineage>
</organism>
<name>A0ABS0NFQ7_9ACTN</name>
<reference evidence="2 3" key="1">
    <citation type="submission" date="2020-09" db="EMBL/GenBank/DDBJ databases">
        <title>Biosynthesis of the nuclear factor of activated T cells inhibitor NFAT-133 and its congeners in Streptomyces pactum.</title>
        <authorList>
            <person name="Zhou W."/>
            <person name="Posri P."/>
            <person name="Abugrain M.E."/>
            <person name="Weisberg A.J."/>
            <person name="Chang J.H."/>
            <person name="Mahmud T."/>
        </authorList>
    </citation>
    <scope>NUCLEOTIDE SEQUENCE [LARGE SCALE GENOMIC DNA]</scope>
    <source>
        <strain evidence="2 3">ATCC 27456</strain>
    </source>
</reference>
<dbReference type="SUPFAM" id="SSF52540">
    <property type="entry name" value="P-loop containing nucleoside triphosphate hydrolases"/>
    <property type="match status" value="1"/>
</dbReference>
<feature type="domain" description="Thymidylate kinase-like" evidence="1">
    <location>
        <begin position="3"/>
        <end position="134"/>
    </location>
</feature>
<protein>
    <submittedName>
        <fullName evidence="2">AAA family ATPase</fullName>
    </submittedName>
</protein>
<evidence type="ECO:0000313" key="3">
    <source>
        <dbReference type="Proteomes" id="UP000807371"/>
    </source>
</evidence>
<dbReference type="EMBL" id="JACYXC010000001">
    <property type="protein sequence ID" value="MBH5334027.1"/>
    <property type="molecule type" value="Genomic_DNA"/>
</dbReference>